<feature type="domain" description="HMA" evidence="2">
    <location>
        <begin position="13"/>
        <end position="76"/>
    </location>
</feature>
<dbReference type="Proteomes" id="UP000645517">
    <property type="component" value="Unassembled WGS sequence"/>
</dbReference>
<dbReference type="PANTHER" id="PTHR22814:SF287">
    <property type="entry name" value="COPPER TRANSPORT PROTEIN ATX1"/>
    <property type="match status" value="1"/>
</dbReference>
<dbReference type="InterPro" id="IPR036163">
    <property type="entry name" value="HMA_dom_sf"/>
</dbReference>
<dbReference type="PANTHER" id="PTHR22814">
    <property type="entry name" value="COPPER TRANSPORT PROTEIN ATOX1-RELATED"/>
    <property type="match status" value="1"/>
</dbReference>
<accession>A0ABQ2J2T5</accession>
<comment type="caution">
    <text evidence="3">The sequence shown here is derived from an EMBL/GenBank/DDBJ whole genome shotgun (WGS) entry which is preliminary data.</text>
</comment>
<reference evidence="4" key="1">
    <citation type="journal article" date="2019" name="Int. J. Syst. Evol. Microbiol.">
        <title>The Global Catalogue of Microorganisms (GCM) 10K type strain sequencing project: providing services to taxonomists for standard genome sequencing and annotation.</title>
        <authorList>
            <consortium name="The Broad Institute Genomics Platform"/>
            <consortium name="The Broad Institute Genome Sequencing Center for Infectious Disease"/>
            <person name="Wu L."/>
            <person name="Ma J."/>
        </authorList>
    </citation>
    <scope>NUCLEOTIDE SEQUENCE [LARGE SCALE GENOMIC DNA]</scope>
    <source>
        <strain evidence="4">JCM 16918</strain>
    </source>
</reference>
<proteinExistence type="predicted"/>
<protein>
    <submittedName>
        <fullName evidence="3">Copper chaperone</fullName>
    </submittedName>
</protein>
<evidence type="ECO:0000259" key="2">
    <source>
        <dbReference type="PROSITE" id="PS50846"/>
    </source>
</evidence>
<gene>
    <name evidence="3" type="ORF">GCM10010842_19600</name>
</gene>
<keyword evidence="1" id="KW-0479">Metal-binding</keyword>
<dbReference type="Pfam" id="PF00403">
    <property type="entry name" value="HMA"/>
    <property type="match status" value="1"/>
</dbReference>
<dbReference type="InterPro" id="IPR006121">
    <property type="entry name" value="HMA_dom"/>
</dbReference>
<organism evidence="3 4">
    <name type="scientific">Deinococcus daejeonensis</name>
    <dbReference type="NCBI Taxonomy" id="1007098"/>
    <lineage>
        <taxon>Bacteria</taxon>
        <taxon>Thermotogati</taxon>
        <taxon>Deinococcota</taxon>
        <taxon>Deinococci</taxon>
        <taxon>Deinococcales</taxon>
        <taxon>Deinococcaceae</taxon>
        <taxon>Deinococcus</taxon>
    </lineage>
</organism>
<dbReference type="PROSITE" id="PS50846">
    <property type="entry name" value="HMA_2"/>
    <property type="match status" value="1"/>
</dbReference>
<evidence type="ECO:0000256" key="1">
    <source>
        <dbReference type="ARBA" id="ARBA00022723"/>
    </source>
</evidence>
<dbReference type="EMBL" id="BMOR01000007">
    <property type="protein sequence ID" value="GGN37607.1"/>
    <property type="molecule type" value="Genomic_DNA"/>
</dbReference>
<dbReference type="Gene3D" id="3.30.70.100">
    <property type="match status" value="1"/>
</dbReference>
<evidence type="ECO:0000313" key="4">
    <source>
        <dbReference type="Proteomes" id="UP000645517"/>
    </source>
</evidence>
<name>A0ABQ2J2T5_9DEIO</name>
<sequence length="79" mass="8169">MTSPPQGSYDAAMTTELTVTGMTCGHCEKAVREALQNVPGVQTVQVDRAAGHATVTGDADPQALVHAVTEEGYAAQVRA</sequence>
<dbReference type="CDD" id="cd00371">
    <property type="entry name" value="HMA"/>
    <property type="match status" value="1"/>
</dbReference>
<evidence type="ECO:0000313" key="3">
    <source>
        <dbReference type="EMBL" id="GGN37607.1"/>
    </source>
</evidence>
<dbReference type="SUPFAM" id="SSF55008">
    <property type="entry name" value="HMA, heavy metal-associated domain"/>
    <property type="match status" value="1"/>
</dbReference>
<keyword evidence="4" id="KW-1185">Reference proteome</keyword>